<dbReference type="AlphaFoldDB" id="A0A0N1JZA9"/>
<dbReference type="InterPro" id="IPR013216">
    <property type="entry name" value="Methyltransf_11"/>
</dbReference>
<dbReference type="RefSeq" id="WP_053922966.1">
    <property type="nucleotide sequence ID" value="NZ_LGKG01000046.1"/>
</dbReference>
<dbReference type="CDD" id="cd02440">
    <property type="entry name" value="AdoMet_MTases"/>
    <property type="match status" value="1"/>
</dbReference>
<keyword evidence="4" id="KW-1185">Reference proteome</keyword>
<dbReference type="PATRIC" id="fig|66876.3.peg.1697"/>
<name>A0A0N1JZA9_9ACTN</name>
<dbReference type="InterPro" id="IPR029063">
    <property type="entry name" value="SAM-dependent_MTases_sf"/>
</dbReference>
<evidence type="ECO:0000259" key="2">
    <source>
        <dbReference type="Pfam" id="PF08241"/>
    </source>
</evidence>
<accession>A0A0N1JZA9</accession>
<gene>
    <name evidence="3" type="ORF">ADL29_07745</name>
</gene>
<dbReference type="Proteomes" id="UP000037982">
    <property type="component" value="Unassembled WGS sequence"/>
</dbReference>
<feature type="domain" description="Methyltransferase type 11" evidence="2">
    <location>
        <begin position="42"/>
        <end position="135"/>
    </location>
</feature>
<reference evidence="4" key="1">
    <citation type="submission" date="2015-07" db="EMBL/GenBank/DDBJ databases">
        <authorList>
            <person name="Ju K.-S."/>
            <person name="Doroghazi J.R."/>
            <person name="Metcalf W.W."/>
        </authorList>
    </citation>
    <scope>NUCLEOTIDE SEQUENCE [LARGE SCALE GENOMIC DNA]</scope>
    <source>
        <strain evidence="4">NRRL ISP-5002</strain>
    </source>
</reference>
<dbReference type="PANTHER" id="PTHR45036">
    <property type="entry name" value="METHYLTRANSFERASE LIKE 7B"/>
    <property type="match status" value="1"/>
</dbReference>
<dbReference type="SUPFAM" id="SSF53335">
    <property type="entry name" value="S-adenosyl-L-methionine-dependent methyltransferases"/>
    <property type="match status" value="1"/>
</dbReference>
<evidence type="ECO:0000313" key="4">
    <source>
        <dbReference type="Proteomes" id="UP000037982"/>
    </source>
</evidence>
<dbReference type="EMBL" id="LGKG01000046">
    <property type="protein sequence ID" value="KPC65247.1"/>
    <property type="molecule type" value="Genomic_DNA"/>
</dbReference>
<dbReference type="GO" id="GO:0008757">
    <property type="term" value="F:S-adenosylmethionine-dependent methyltransferase activity"/>
    <property type="evidence" value="ECO:0007669"/>
    <property type="project" value="InterPro"/>
</dbReference>
<sequence>MVKAVSHPLFARVYPKINAYMEAHGSIEHRRELLAGVRGRVVEIGAGTGANFRHYPAEVEQVIAVEPEPRLRALAERAAGDAAVPVEVRPGRAERLPVEDGSVDVAVVSLVLCTIEDVRGALTEAARVLRPTGELRFYEHVRSQNARAFRWQQLLNPLWRRLGGGCHLTRDTERAIAEAGFAVEKVRHFDFRPEGRPNPASPSIIGIARPPTAGAR</sequence>
<keyword evidence="3" id="KW-0808">Transferase</keyword>
<dbReference type="GO" id="GO:0032259">
    <property type="term" value="P:methylation"/>
    <property type="evidence" value="ECO:0007669"/>
    <property type="project" value="UniProtKB-KW"/>
</dbReference>
<organism evidence="3 4">
    <name type="scientific">Streptomyces chattanoogensis</name>
    <dbReference type="NCBI Taxonomy" id="66876"/>
    <lineage>
        <taxon>Bacteria</taxon>
        <taxon>Bacillati</taxon>
        <taxon>Actinomycetota</taxon>
        <taxon>Actinomycetes</taxon>
        <taxon>Kitasatosporales</taxon>
        <taxon>Streptomycetaceae</taxon>
        <taxon>Streptomyces</taxon>
    </lineage>
</organism>
<dbReference type="Gene3D" id="3.40.50.150">
    <property type="entry name" value="Vaccinia Virus protein VP39"/>
    <property type="match status" value="1"/>
</dbReference>
<evidence type="ECO:0000256" key="1">
    <source>
        <dbReference type="SAM" id="MobiDB-lite"/>
    </source>
</evidence>
<dbReference type="PANTHER" id="PTHR45036:SF1">
    <property type="entry name" value="METHYLTRANSFERASE LIKE 7A"/>
    <property type="match status" value="1"/>
</dbReference>
<keyword evidence="3" id="KW-0489">Methyltransferase</keyword>
<evidence type="ECO:0000313" key="3">
    <source>
        <dbReference type="EMBL" id="KPC65247.1"/>
    </source>
</evidence>
<comment type="caution">
    <text evidence="3">The sequence shown here is derived from an EMBL/GenBank/DDBJ whole genome shotgun (WGS) entry which is preliminary data.</text>
</comment>
<dbReference type="InterPro" id="IPR052356">
    <property type="entry name" value="Thiol_S-MT"/>
</dbReference>
<feature type="region of interest" description="Disordered" evidence="1">
    <location>
        <begin position="193"/>
        <end position="216"/>
    </location>
</feature>
<proteinExistence type="predicted"/>
<dbReference type="Pfam" id="PF08241">
    <property type="entry name" value="Methyltransf_11"/>
    <property type="match status" value="1"/>
</dbReference>
<protein>
    <submittedName>
        <fullName evidence="3">Methyltransferase type 11</fullName>
    </submittedName>
</protein>